<evidence type="ECO:0000256" key="6">
    <source>
        <dbReference type="RuleBase" id="RU003915"/>
    </source>
</evidence>
<dbReference type="GO" id="GO:0003755">
    <property type="term" value="F:peptidyl-prolyl cis-trans isomerase activity"/>
    <property type="evidence" value="ECO:0007669"/>
    <property type="project" value="UniProtKB-UniRule"/>
</dbReference>
<comment type="caution">
    <text evidence="9">The sequence shown here is derived from an EMBL/GenBank/DDBJ whole genome shotgun (WGS) entry which is preliminary data.</text>
</comment>
<dbReference type="Pfam" id="PF00254">
    <property type="entry name" value="FKBP_C"/>
    <property type="match status" value="1"/>
</dbReference>
<sequence precursor="true">MKPSIIRSLGCIALGAAFTLAPLTTMADSALEKGKAFLKENATKEGVKTTPSGLEYKIVKEGTGKSPAAADTVLVHYRGTLLDGTEFDSSYKRNEPISFPLNRVIPGWTEGLQLLKEGGKAILYIPSNLAYGERGTPGGPIGPNETLIFEVELLKVQ</sequence>
<dbReference type="InterPro" id="IPR000774">
    <property type="entry name" value="PPIase_FKBP_N"/>
</dbReference>
<dbReference type="EMBL" id="ABVL01000001">
    <property type="protein sequence ID" value="EDY22209.1"/>
    <property type="molecule type" value="Genomic_DNA"/>
</dbReference>
<feature type="chain" id="PRO_5002802114" description="Peptidyl-prolyl cis-trans isomerase" evidence="7">
    <location>
        <begin position="28"/>
        <end position="157"/>
    </location>
</feature>
<evidence type="ECO:0000313" key="9">
    <source>
        <dbReference type="EMBL" id="EDY22209.1"/>
    </source>
</evidence>
<feature type="domain" description="PPIase FKBP-type" evidence="8">
    <location>
        <begin position="70"/>
        <end position="157"/>
    </location>
</feature>
<keyword evidence="10" id="KW-1185">Reference proteome</keyword>
<proteinExistence type="inferred from homology"/>
<evidence type="ECO:0000313" key="10">
    <source>
        <dbReference type="Proteomes" id="UP000005824"/>
    </source>
</evidence>
<dbReference type="STRING" id="497964.CfE428DRAFT_0334"/>
<accession>B4CUH1</accession>
<feature type="signal peptide" evidence="7">
    <location>
        <begin position="1"/>
        <end position="27"/>
    </location>
</feature>
<protein>
    <recommendedName>
        <fullName evidence="6">Peptidyl-prolyl cis-trans isomerase</fullName>
        <ecNumber evidence="6">5.2.1.8</ecNumber>
    </recommendedName>
</protein>
<keyword evidence="3 5" id="KW-0697">Rotamase</keyword>
<dbReference type="InterPro" id="IPR046357">
    <property type="entry name" value="PPIase_dom_sf"/>
</dbReference>
<dbReference type="Pfam" id="PF01346">
    <property type="entry name" value="FKBP_N"/>
    <property type="match status" value="1"/>
</dbReference>
<keyword evidence="7" id="KW-0732">Signal</keyword>
<dbReference type="GO" id="GO:0006457">
    <property type="term" value="P:protein folding"/>
    <property type="evidence" value="ECO:0007669"/>
    <property type="project" value="InterPro"/>
</dbReference>
<dbReference type="PROSITE" id="PS50059">
    <property type="entry name" value="FKBP_PPIASE"/>
    <property type="match status" value="1"/>
</dbReference>
<dbReference type="PANTHER" id="PTHR43811:SF57">
    <property type="entry name" value="FKBP-TYPE PEPTIDYL-PROLYL CIS-TRANS ISOMERASE FKPA-RELATED"/>
    <property type="match status" value="1"/>
</dbReference>
<evidence type="ECO:0000256" key="2">
    <source>
        <dbReference type="ARBA" id="ARBA00006577"/>
    </source>
</evidence>
<dbReference type="FunFam" id="3.10.50.40:FF:000006">
    <property type="entry name" value="Peptidyl-prolyl cis-trans isomerase"/>
    <property type="match status" value="1"/>
</dbReference>
<evidence type="ECO:0000256" key="5">
    <source>
        <dbReference type="PROSITE-ProRule" id="PRU00277"/>
    </source>
</evidence>
<evidence type="ECO:0000256" key="3">
    <source>
        <dbReference type="ARBA" id="ARBA00023110"/>
    </source>
</evidence>
<name>B4CUH1_9BACT</name>
<dbReference type="SUPFAM" id="SSF54534">
    <property type="entry name" value="FKBP-like"/>
    <property type="match status" value="1"/>
</dbReference>
<dbReference type="Gene3D" id="3.10.50.40">
    <property type="match status" value="1"/>
</dbReference>
<dbReference type="eggNOG" id="COG0545">
    <property type="taxonomic scope" value="Bacteria"/>
</dbReference>
<organism evidence="9 10">
    <name type="scientific">Chthoniobacter flavus Ellin428</name>
    <dbReference type="NCBI Taxonomy" id="497964"/>
    <lineage>
        <taxon>Bacteria</taxon>
        <taxon>Pseudomonadati</taxon>
        <taxon>Verrucomicrobiota</taxon>
        <taxon>Spartobacteria</taxon>
        <taxon>Chthoniobacterales</taxon>
        <taxon>Chthoniobacteraceae</taxon>
        <taxon>Chthoniobacter</taxon>
    </lineage>
</organism>
<keyword evidence="4 5" id="KW-0413">Isomerase</keyword>
<dbReference type="Proteomes" id="UP000005824">
    <property type="component" value="Unassembled WGS sequence"/>
</dbReference>
<evidence type="ECO:0000256" key="7">
    <source>
        <dbReference type="SAM" id="SignalP"/>
    </source>
</evidence>
<dbReference type="InterPro" id="IPR001179">
    <property type="entry name" value="PPIase_FKBP_dom"/>
</dbReference>
<reference evidence="9 10" key="1">
    <citation type="journal article" date="2011" name="J. Bacteriol.">
        <title>Genome sequence of Chthoniobacter flavus Ellin428, an aerobic heterotrophic soil bacterium.</title>
        <authorList>
            <person name="Kant R."/>
            <person name="van Passel M.W."/>
            <person name="Palva A."/>
            <person name="Lucas S."/>
            <person name="Lapidus A."/>
            <person name="Glavina Del Rio T."/>
            <person name="Dalin E."/>
            <person name="Tice H."/>
            <person name="Bruce D."/>
            <person name="Goodwin L."/>
            <person name="Pitluck S."/>
            <person name="Larimer F.W."/>
            <person name="Land M.L."/>
            <person name="Hauser L."/>
            <person name="Sangwan P."/>
            <person name="de Vos W.M."/>
            <person name="Janssen P.H."/>
            <person name="Smidt H."/>
        </authorList>
    </citation>
    <scope>NUCLEOTIDE SEQUENCE [LARGE SCALE GENOMIC DNA]</scope>
    <source>
        <strain evidence="9 10">Ellin428</strain>
    </source>
</reference>
<evidence type="ECO:0000256" key="4">
    <source>
        <dbReference type="ARBA" id="ARBA00023235"/>
    </source>
</evidence>
<gene>
    <name evidence="9" type="ORF">CfE428DRAFT_0334</name>
</gene>
<evidence type="ECO:0000256" key="1">
    <source>
        <dbReference type="ARBA" id="ARBA00000971"/>
    </source>
</evidence>
<dbReference type="InParanoid" id="B4CUH1"/>
<dbReference type="EC" id="5.2.1.8" evidence="6"/>
<comment type="similarity">
    <text evidence="2 6">Belongs to the FKBP-type PPIase family.</text>
</comment>
<dbReference type="FunCoup" id="B4CUH1">
    <property type="interactions" value="385"/>
</dbReference>
<comment type="catalytic activity">
    <reaction evidence="1 5 6">
        <text>[protein]-peptidylproline (omega=180) = [protein]-peptidylproline (omega=0)</text>
        <dbReference type="Rhea" id="RHEA:16237"/>
        <dbReference type="Rhea" id="RHEA-COMP:10747"/>
        <dbReference type="Rhea" id="RHEA-COMP:10748"/>
        <dbReference type="ChEBI" id="CHEBI:83833"/>
        <dbReference type="ChEBI" id="CHEBI:83834"/>
        <dbReference type="EC" id="5.2.1.8"/>
    </reaction>
</comment>
<dbReference type="AlphaFoldDB" id="B4CUH1"/>
<dbReference type="PANTHER" id="PTHR43811">
    <property type="entry name" value="FKBP-TYPE PEPTIDYL-PROLYL CIS-TRANS ISOMERASE FKPA"/>
    <property type="match status" value="1"/>
</dbReference>
<evidence type="ECO:0000259" key="8">
    <source>
        <dbReference type="PROSITE" id="PS50059"/>
    </source>
</evidence>